<comment type="caution">
    <text evidence="1">The sequence shown here is derived from an EMBL/GenBank/DDBJ whole genome shotgun (WGS) entry which is preliminary data.</text>
</comment>
<accession>A0A318S7F7</accession>
<name>A0A318S7F7_9DEIO</name>
<dbReference type="SUPFAM" id="SSF81301">
    <property type="entry name" value="Nucleotidyltransferase"/>
    <property type="match status" value="1"/>
</dbReference>
<protein>
    <recommendedName>
        <fullName evidence="3">Nucleotidyltransferase-like protein</fullName>
    </recommendedName>
</protein>
<dbReference type="RefSeq" id="WP_110886733.1">
    <property type="nucleotide sequence ID" value="NZ_QJSX01000007.1"/>
</dbReference>
<evidence type="ECO:0008006" key="3">
    <source>
        <dbReference type="Google" id="ProtNLM"/>
    </source>
</evidence>
<evidence type="ECO:0000313" key="1">
    <source>
        <dbReference type="EMBL" id="PYE53826.1"/>
    </source>
</evidence>
<sequence>MNDHTRRRVTLAQTLASVYAPHPEVACVVVGGSVARDLADARSDLELGVFWHSPPTDDDRAALLRAGHVRHPRSFPYFPDEDLWLDQGLVDDVRLDIIHRTVQGVEQGIEAVVTRGEWSVYALNALAVLQYALPLTSMESLSGWRERIAVYPPVLRDAVIDAHLEPTPTVWLRQHVERGEWILLYERLVRDQKHLLMVLAALNGVYLPHAEFKWLAALEASLAWAPRDLTARLAAVLSGPPREGVEVLHGLWEETYDLVARHLPEVGQTAKARRWLNQLAAPSVEP</sequence>
<proteinExistence type="predicted"/>
<evidence type="ECO:0000313" key="2">
    <source>
        <dbReference type="Proteomes" id="UP000248326"/>
    </source>
</evidence>
<reference evidence="1 2" key="1">
    <citation type="submission" date="2018-06" db="EMBL/GenBank/DDBJ databases">
        <title>Genomic Encyclopedia of Type Strains, Phase IV (KMG-IV): sequencing the most valuable type-strain genomes for metagenomic binning, comparative biology and taxonomic classification.</title>
        <authorList>
            <person name="Goeker M."/>
        </authorList>
    </citation>
    <scope>NUCLEOTIDE SEQUENCE [LARGE SCALE GENOMIC DNA]</scope>
    <source>
        <strain evidence="1 2">DSM 18048</strain>
    </source>
</reference>
<keyword evidence="2" id="KW-1185">Reference proteome</keyword>
<dbReference type="EMBL" id="QJSX01000007">
    <property type="protein sequence ID" value="PYE53826.1"/>
    <property type="molecule type" value="Genomic_DNA"/>
</dbReference>
<dbReference type="OrthoDB" id="4863277at2"/>
<dbReference type="InterPro" id="IPR043519">
    <property type="entry name" value="NT_sf"/>
</dbReference>
<dbReference type="Proteomes" id="UP000248326">
    <property type="component" value="Unassembled WGS sequence"/>
</dbReference>
<gene>
    <name evidence="1" type="ORF">DES52_10784</name>
</gene>
<organism evidence="1 2">
    <name type="scientific">Deinococcus yavapaiensis KR-236</name>
    <dbReference type="NCBI Taxonomy" id="694435"/>
    <lineage>
        <taxon>Bacteria</taxon>
        <taxon>Thermotogati</taxon>
        <taxon>Deinococcota</taxon>
        <taxon>Deinococci</taxon>
        <taxon>Deinococcales</taxon>
        <taxon>Deinococcaceae</taxon>
        <taxon>Deinococcus</taxon>
    </lineage>
</organism>
<dbReference type="AlphaFoldDB" id="A0A318S7F7"/>